<dbReference type="PANTHER" id="PTHR30273:SF2">
    <property type="entry name" value="PROTEIN FECR"/>
    <property type="match status" value="1"/>
</dbReference>
<dbReference type="OrthoDB" id="653096at2"/>
<dbReference type="AlphaFoldDB" id="A0A1H4FIR9"/>
<dbReference type="GO" id="GO:0016989">
    <property type="term" value="F:sigma factor antagonist activity"/>
    <property type="evidence" value="ECO:0007669"/>
    <property type="project" value="TreeGrafter"/>
</dbReference>
<dbReference type="STRING" id="408074.SAMN05660909_04441"/>
<protein>
    <submittedName>
        <fullName evidence="2">Ferric-dicitrate binding protein FerR, regulates iron transport through sigma-19</fullName>
    </submittedName>
</protein>
<reference evidence="3" key="1">
    <citation type="submission" date="2016-10" db="EMBL/GenBank/DDBJ databases">
        <authorList>
            <person name="Varghese N."/>
            <person name="Submissions S."/>
        </authorList>
    </citation>
    <scope>NUCLEOTIDE SEQUENCE [LARGE SCALE GENOMIC DNA]</scope>
    <source>
        <strain evidence="3">DSM 23920</strain>
    </source>
</reference>
<evidence type="ECO:0000256" key="1">
    <source>
        <dbReference type="SAM" id="Phobius"/>
    </source>
</evidence>
<proteinExistence type="predicted"/>
<dbReference type="Gene3D" id="3.55.50.30">
    <property type="match status" value="1"/>
</dbReference>
<sequence length="314" mass="34664">MYQPEPGIIELISQFIESPHDPALRERVDELCAADPDIAAYTESRLLDWLQKGSAVVAVPTAPVAPVAQSATESKQKLVWAAVLTAVIAVGLAIYFMLRTGTQLQVYRNTGKQCVTIPLIKPNSITLNKGATVAYNDKLKGDPAVKMLGGDMYIEVDRPRPLTIQLDEQTVMLTKKGAFNIHKSAGIIQVVTIKGSATVIQDEVKEWPLKPKMQVKRQPHQQIIQSSVKSLSALAWKTGVLNFKDIPLSEVLDGINSYHNVDIIIPPSASRLNKRMITADFTGLSLTEVINHLRKILKLPVVKERPGKFYITLK</sequence>
<accession>A0A1H4FIR9</accession>
<keyword evidence="3" id="KW-1185">Reference proteome</keyword>
<evidence type="ECO:0000313" key="3">
    <source>
        <dbReference type="Proteomes" id="UP000199656"/>
    </source>
</evidence>
<name>A0A1H4FIR9_9BACT</name>
<dbReference type="Proteomes" id="UP000199656">
    <property type="component" value="Unassembled WGS sequence"/>
</dbReference>
<dbReference type="EMBL" id="FNRL01000025">
    <property type="protein sequence ID" value="SEA97263.1"/>
    <property type="molecule type" value="Genomic_DNA"/>
</dbReference>
<keyword evidence="1" id="KW-1133">Transmembrane helix</keyword>
<dbReference type="InterPro" id="IPR012373">
    <property type="entry name" value="Ferrdict_sens_TM"/>
</dbReference>
<feature type="transmembrane region" description="Helical" evidence="1">
    <location>
        <begin position="78"/>
        <end position="98"/>
    </location>
</feature>
<keyword evidence="1" id="KW-0812">Transmembrane</keyword>
<dbReference type="RefSeq" id="WP_089764311.1">
    <property type="nucleotide sequence ID" value="NZ_BKAT01000045.1"/>
</dbReference>
<gene>
    <name evidence="2" type="ORF">SAMN05660909_04441</name>
</gene>
<keyword evidence="1" id="KW-0472">Membrane</keyword>
<dbReference type="PANTHER" id="PTHR30273">
    <property type="entry name" value="PERIPLASMIC SIGNAL SENSOR AND SIGMA FACTOR ACTIVATOR FECR-RELATED"/>
    <property type="match status" value="1"/>
</dbReference>
<evidence type="ECO:0000313" key="2">
    <source>
        <dbReference type="EMBL" id="SEA97263.1"/>
    </source>
</evidence>
<organism evidence="2 3">
    <name type="scientific">Chitinophaga terrae</name>
    <name type="common">ex Kim and Jung 2007</name>
    <dbReference type="NCBI Taxonomy" id="408074"/>
    <lineage>
        <taxon>Bacteria</taxon>
        <taxon>Pseudomonadati</taxon>
        <taxon>Bacteroidota</taxon>
        <taxon>Chitinophagia</taxon>
        <taxon>Chitinophagales</taxon>
        <taxon>Chitinophagaceae</taxon>
        <taxon>Chitinophaga</taxon>
    </lineage>
</organism>